<protein>
    <submittedName>
        <fullName evidence="2">Uncharacterized protein</fullName>
    </submittedName>
</protein>
<accession>Q8GVM5</accession>
<feature type="region of interest" description="Disordered" evidence="1">
    <location>
        <begin position="1"/>
        <end position="31"/>
    </location>
</feature>
<dbReference type="Proteomes" id="UP000000763">
    <property type="component" value="Chromosome 7"/>
</dbReference>
<evidence type="ECO:0000313" key="3">
    <source>
        <dbReference type="Proteomes" id="UP000000763"/>
    </source>
</evidence>
<organism evidence="2 3">
    <name type="scientific">Oryza sativa subsp. japonica</name>
    <name type="common">Rice</name>
    <dbReference type="NCBI Taxonomy" id="39947"/>
    <lineage>
        <taxon>Eukaryota</taxon>
        <taxon>Viridiplantae</taxon>
        <taxon>Streptophyta</taxon>
        <taxon>Embryophyta</taxon>
        <taxon>Tracheophyta</taxon>
        <taxon>Spermatophyta</taxon>
        <taxon>Magnoliopsida</taxon>
        <taxon>Liliopsida</taxon>
        <taxon>Poales</taxon>
        <taxon>Poaceae</taxon>
        <taxon>BOP clade</taxon>
        <taxon>Oryzoideae</taxon>
        <taxon>Oryzeae</taxon>
        <taxon>Oryzinae</taxon>
        <taxon>Oryza</taxon>
        <taxon>Oryza sativa</taxon>
    </lineage>
</organism>
<gene>
    <name evidence="2" type="primary">OSJNBb0091I19.111</name>
</gene>
<proteinExistence type="predicted"/>
<evidence type="ECO:0000256" key="1">
    <source>
        <dbReference type="SAM" id="MobiDB-lite"/>
    </source>
</evidence>
<feature type="compositionally biased region" description="Basic and acidic residues" evidence="1">
    <location>
        <begin position="1"/>
        <end position="10"/>
    </location>
</feature>
<evidence type="ECO:0000313" key="2">
    <source>
        <dbReference type="EMBL" id="BAC22413.1"/>
    </source>
</evidence>
<reference evidence="3" key="1">
    <citation type="journal article" date="2005" name="Nature">
        <title>The map-based sequence of the rice genome.</title>
        <authorList>
            <consortium name="International rice genome sequencing project (IRGSP)"/>
            <person name="Matsumoto T."/>
            <person name="Wu J."/>
            <person name="Kanamori H."/>
            <person name="Katayose Y."/>
            <person name="Fujisawa M."/>
            <person name="Namiki N."/>
            <person name="Mizuno H."/>
            <person name="Yamamoto K."/>
            <person name="Antonio B.A."/>
            <person name="Baba T."/>
            <person name="Sakata K."/>
            <person name="Nagamura Y."/>
            <person name="Aoki H."/>
            <person name="Arikawa K."/>
            <person name="Arita K."/>
            <person name="Bito T."/>
            <person name="Chiden Y."/>
            <person name="Fujitsuka N."/>
            <person name="Fukunaka R."/>
            <person name="Hamada M."/>
            <person name="Harada C."/>
            <person name="Hayashi A."/>
            <person name="Hijishita S."/>
            <person name="Honda M."/>
            <person name="Hosokawa S."/>
            <person name="Ichikawa Y."/>
            <person name="Idonuma A."/>
            <person name="Iijima M."/>
            <person name="Ikeda M."/>
            <person name="Ikeno M."/>
            <person name="Ito K."/>
            <person name="Ito S."/>
            <person name="Ito T."/>
            <person name="Ito Y."/>
            <person name="Ito Y."/>
            <person name="Iwabuchi A."/>
            <person name="Kamiya K."/>
            <person name="Karasawa W."/>
            <person name="Kurita K."/>
            <person name="Katagiri S."/>
            <person name="Kikuta A."/>
            <person name="Kobayashi H."/>
            <person name="Kobayashi N."/>
            <person name="Machita K."/>
            <person name="Maehara T."/>
            <person name="Masukawa M."/>
            <person name="Mizubayashi T."/>
            <person name="Mukai Y."/>
            <person name="Nagasaki H."/>
            <person name="Nagata Y."/>
            <person name="Naito S."/>
            <person name="Nakashima M."/>
            <person name="Nakama Y."/>
            <person name="Nakamichi Y."/>
            <person name="Nakamura M."/>
            <person name="Meguro A."/>
            <person name="Negishi M."/>
            <person name="Ohta I."/>
            <person name="Ohta T."/>
            <person name="Okamoto M."/>
            <person name="Ono N."/>
            <person name="Saji S."/>
            <person name="Sakaguchi M."/>
            <person name="Sakai K."/>
            <person name="Shibata M."/>
            <person name="Shimokawa T."/>
            <person name="Song J."/>
            <person name="Takazaki Y."/>
            <person name="Terasawa K."/>
            <person name="Tsugane M."/>
            <person name="Tsuji K."/>
            <person name="Ueda S."/>
            <person name="Waki K."/>
            <person name="Yamagata H."/>
            <person name="Yamamoto M."/>
            <person name="Yamamoto S."/>
            <person name="Yamane H."/>
            <person name="Yoshiki S."/>
            <person name="Yoshihara R."/>
            <person name="Yukawa K."/>
            <person name="Zhong H."/>
            <person name="Yano M."/>
            <person name="Yuan Q."/>
            <person name="Ouyang S."/>
            <person name="Liu J."/>
            <person name="Jones K.M."/>
            <person name="Gansberger K."/>
            <person name="Moffat K."/>
            <person name="Hill J."/>
            <person name="Bera J."/>
            <person name="Fadrosh D."/>
            <person name="Jin S."/>
            <person name="Johri S."/>
            <person name="Kim M."/>
            <person name="Overton L."/>
            <person name="Reardon M."/>
            <person name="Tsitrin T."/>
            <person name="Vuong H."/>
            <person name="Weaver B."/>
            <person name="Ciecko A."/>
            <person name="Tallon L."/>
            <person name="Jackson J."/>
            <person name="Pai G."/>
            <person name="Aken S.V."/>
            <person name="Utterback T."/>
            <person name="Reidmuller S."/>
            <person name="Feldblyum T."/>
            <person name="Hsiao J."/>
            <person name="Zismann V."/>
            <person name="Iobst S."/>
            <person name="de Vazeille A.R."/>
            <person name="Buell C.R."/>
            <person name="Ying K."/>
            <person name="Li Y."/>
            <person name="Lu T."/>
            <person name="Huang Y."/>
            <person name="Zhao Q."/>
            <person name="Feng Q."/>
            <person name="Zhang L."/>
            <person name="Zhu J."/>
            <person name="Weng Q."/>
            <person name="Mu J."/>
            <person name="Lu Y."/>
            <person name="Fan D."/>
            <person name="Liu Y."/>
            <person name="Guan J."/>
            <person name="Zhang Y."/>
            <person name="Yu S."/>
            <person name="Liu X."/>
            <person name="Zhang Y."/>
            <person name="Hong G."/>
            <person name="Han B."/>
            <person name="Choisne N."/>
            <person name="Demange N."/>
            <person name="Orjeda G."/>
            <person name="Samain S."/>
            <person name="Cattolico L."/>
            <person name="Pelletier E."/>
            <person name="Couloux A."/>
            <person name="Segurens B."/>
            <person name="Wincker P."/>
            <person name="D'Hont A."/>
            <person name="Scarpelli C."/>
            <person name="Weissenbach J."/>
            <person name="Salanoubat M."/>
            <person name="Quetier F."/>
            <person name="Yu Y."/>
            <person name="Kim H.R."/>
            <person name="Rambo T."/>
            <person name="Currie J."/>
            <person name="Collura K."/>
            <person name="Luo M."/>
            <person name="Yang T."/>
            <person name="Ammiraju J.S.S."/>
            <person name="Engler F."/>
            <person name="Soderlund C."/>
            <person name="Wing R.A."/>
            <person name="Palmer L.E."/>
            <person name="de la Bastide M."/>
            <person name="Spiegel L."/>
            <person name="Nascimento L."/>
            <person name="Zutavern T."/>
            <person name="O'Shaughnessy A."/>
            <person name="Dike S."/>
            <person name="Dedhia N."/>
            <person name="Preston R."/>
            <person name="Balija V."/>
            <person name="McCombie W.R."/>
            <person name="Chow T."/>
            <person name="Chen H."/>
            <person name="Chung M."/>
            <person name="Chen C."/>
            <person name="Shaw J."/>
            <person name="Wu H."/>
            <person name="Hsiao K."/>
            <person name="Chao Y."/>
            <person name="Chu M."/>
            <person name="Cheng C."/>
            <person name="Hour A."/>
            <person name="Lee P."/>
            <person name="Lin S."/>
            <person name="Lin Y."/>
            <person name="Liou J."/>
            <person name="Liu S."/>
            <person name="Hsing Y."/>
            <person name="Raghuvanshi S."/>
            <person name="Mohanty A."/>
            <person name="Bharti A.K."/>
            <person name="Gaur A."/>
            <person name="Gupta V."/>
            <person name="Kumar D."/>
            <person name="Ravi V."/>
            <person name="Vij S."/>
            <person name="Kapur A."/>
            <person name="Khurana P."/>
            <person name="Khurana P."/>
            <person name="Khurana J.P."/>
            <person name="Tyagi A.K."/>
            <person name="Gaikwad K."/>
            <person name="Singh A."/>
            <person name="Dalal V."/>
            <person name="Srivastava S."/>
            <person name="Dixit A."/>
            <person name="Pal A.K."/>
            <person name="Ghazi I.A."/>
            <person name="Yadav M."/>
            <person name="Pandit A."/>
            <person name="Bhargava A."/>
            <person name="Sureshbabu K."/>
            <person name="Batra K."/>
            <person name="Sharma T.R."/>
            <person name="Mohapatra T."/>
            <person name="Singh N.K."/>
            <person name="Messing J."/>
            <person name="Nelson A.B."/>
            <person name="Fuks G."/>
            <person name="Kavchok S."/>
            <person name="Keizer G."/>
            <person name="Linton E."/>
            <person name="Llaca V."/>
            <person name="Song R."/>
            <person name="Tanyolac B."/>
            <person name="Young S."/>
            <person name="Ho-Il K."/>
            <person name="Hahn J.H."/>
            <person name="Sangsakoo G."/>
            <person name="Vanavichit A."/>
            <person name="de Mattos Luiz.A.T."/>
            <person name="Zimmer P.D."/>
            <person name="Malone G."/>
            <person name="Dellagostin O."/>
            <person name="de Oliveira A.C."/>
            <person name="Bevan M."/>
            <person name="Bancroft I."/>
            <person name="Minx P."/>
            <person name="Cordum H."/>
            <person name="Wilson R."/>
            <person name="Cheng Z."/>
            <person name="Jin W."/>
            <person name="Jiang J."/>
            <person name="Leong S.A."/>
            <person name="Iwama H."/>
            <person name="Gojobori T."/>
            <person name="Itoh T."/>
            <person name="Niimura Y."/>
            <person name="Fujii Y."/>
            <person name="Habara T."/>
            <person name="Sakai H."/>
            <person name="Sato Y."/>
            <person name="Wilson G."/>
            <person name="Kumar K."/>
            <person name="McCouch S."/>
            <person name="Juretic N."/>
            <person name="Hoen D."/>
            <person name="Wright S."/>
            <person name="Bruskiewich R."/>
            <person name="Bureau T."/>
            <person name="Miyao A."/>
            <person name="Hirochika H."/>
            <person name="Nishikawa T."/>
            <person name="Kadowaki K."/>
            <person name="Sugiura M."/>
            <person name="Burr B."/>
            <person name="Sasaki T."/>
        </authorList>
    </citation>
    <scope>NUCLEOTIDE SEQUENCE [LARGE SCALE GENOMIC DNA]</scope>
    <source>
        <strain evidence="3">cv. Nipponbare</strain>
    </source>
</reference>
<dbReference type="AlphaFoldDB" id="Q8GVM5"/>
<sequence length="152" mass="15520">MPRGRERQQHDASPTLCRQAGKATPKPSTPRWLDEYQAAEGAQVLRAGRHNRRWGGGGGSDDDGCTAATVAITGLMAARREVIGEAKDDAVGDGEADAAAVAVAGQGGTATRGCWGGGGRSGGGQDGATCVRDRALDHRCRVHPVGGSDDDG</sequence>
<dbReference type="EMBL" id="AP005106">
    <property type="protein sequence ID" value="BAC22413.1"/>
    <property type="molecule type" value="Genomic_DNA"/>
</dbReference>
<name>Q8GVM5_ORYSJ</name>
<reference evidence="3" key="2">
    <citation type="journal article" date="2008" name="Nucleic Acids Res.">
        <title>The rice annotation project database (RAP-DB): 2008 update.</title>
        <authorList>
            <consortium name="The rice annotation project (RAP)"/>
        </authorList>
    </citation>
    <scope>GENOME REANNOTATION</scope>
    <source>
        <strain evidence="3">cv. Nipponbare</strain>
    </source>
</reference>